<evidence type="ECO:0000256" key="18">
    <source>
        <dbReference type="ARBA" id="ARBA00048597"/>
    </source>
</evidence>
<dbReference type="GO" id="GO:0006508">
    <property type="term" value="P:proteolysis"/>
    <property type="evidence" value="ECO:0007669"/>
    <property type="project" value="UniProtKB-KW"/>
</dbReference>
<keyword evidence="6" id="KW-0862">Zinc</keyword>
<dbReference type="InterPro" id="IPR036264">
    <property type="entry name" value="Bact_exopeptidase_dim_dom"/>
</dbReference>
<comment type="catalytic activity">
    <reaction evidence="8">
        <text>(9Z)-octadecenoate + glycine = N-(9Z-octadecenoyl)glycine + H2O</text>
        <dbReference type="Rhea" id="RHEA:51316"/>
        <dbReference type="ChEBI" id="CHEBI:15377"/>
        <dbReference type="ChEBI" id="CHEBI:30823"/>
        <dbReference type="ChEBI" id="CHEBI:57305"/>
        <dbReference type="ChEBI" id="CHEBI:133992"/>
    </reaction>
    <physiologicalReaction direction="right-to-left" evidence="8">
        <dbReference type="Rhea" id="RHEA:51318"/>
    </physiologicalReaction>
</comment>
<evidence type="ECO:0000256" key="26">
    <source>
        <dbReference type="SAM" id="Phobius"/>
    </source>
</evidence>
<evidence type="ECO:0000256" key="12">
    <source>
        <dbReference type="ARBA" id="ARBA00047874"/>
    </source>
</evidence>
<keyword evidence="28" id="KW-1185">Reference proteome</keyword>
<evidence type="ECO:0000256" key="11">
    <source>
        <dbReference type="ARBA" id="ARBA00047866"/>
    </source>
</evidence>
<evidence type="ECO:0000256" key="22">
    <source>
        <dbReference type="ARBA" id="ARBA00048840"/>
    </source>
</evidence>
<dbReference type="FunFam" id="3.40.630.10:FF:000027">
    <property type="entry name" value="N-fatty-acyl-amino acid synthase/hydrolase PM20D1"/>
    <property type="match status" value="1"/>
</dbReference>
<dbReference type="Gene3D" id="3.30.70.360">
    <property type="match status" value="1"/>
</dbReference>
<dbReference type="GO" id="GO:0043604">
    <property type="term" value="P:amide biosynthetic process"/>
    <property type="evidence" value="ECO:0007669"/>
    <property type="project" value="TreeGrafter"/>
</dbReference>
<dbReference type="GO" id="GO:0043605">
    <property type="term" value="P:amide catabolic process"/>
    <property type="evidence" value="ECO:0007669"/>
    <property type="project" value="TreeGrafter"/>
</dbReference>
<evidence type="ECO:0000313" key="28">
    <source>
        <dbReference type="Proteomes" id="UP000494165"/>
    </source>
</evidence>
<comment type="catalytic activity">
    <reaction evidence="21">
        <text>N-(9Z-octadecenoyl)-L-leucine + H2O = L-leucine + (9Z)-octadecenoate</text>
        <dbReference type="Rhea" id="RHEA:51360"/>
        <dbReference type="ChEBI" id="CHEBI:15377"/>
        <dbReference type="ChEBI" id="CHEBI:30823"/>
        <dbReference type="ChEBI" id="CHEBI:57427"/>
        <dbReference type="ChEBI" id="CHEBI:134035"/>
    </reaction>
    <physiologicalReaction direction="left-to-right" evidence="21">
        <dbReference type="Rhea" id="RHEA:51361"/>
    </physiologicalReaction>
    <physiologicalReaction direction="right-to-left" evidence="21">
        <dbReference type="Rhea" id="RHEA:51362"/>
    </physiologicalReaction>
</comment>
<dbReference type="Gene3D" id="3.40.630.10">
    <property type="entry name" value="Zn peptidases"/>
    <property type="match status" value="1"/>
</dbReference>
<dbReference type="SUPFAM" id="SSF53187">
    <property type="entry name" value="Zn-dependent exopeptidases"/>
    <property type="match status" value="1"/>
</dbReference>
<evidence type="ECO:0000256" key="1">
    <source>
        <dbReference type="ARBA" id="ARBA00004872"/>
    </source>
</evidence>
<dbReference type="AlphaFoldDB" id="A0A8S1DS94"/>
<dbReference type="GO" id="GO:0008233">
    <property type="term" value="F:peptidase activity"/>
    <property type="evidence" value="ECO:0007669"/>
    <property type="project" value="UniProtKB-KW"/>
</dbReference>
<accession>A0A8S1DS94</accession>
<evidence type="ECO:0000256" key="17">
    <source>
        <dbReference type="ARBA" id="ARBA00048579"/>
    </source>
</evidence>
<comment type="catalytic activity">
    <reaction evidence="16">
        <text>N-(5Z,8Z,11Z,14Z)-eicosatetraenoyl-glycine + H2O = (5Z,8Z,11Z,14Z)-eicosatetraenoate + glycine</text>
        <dbReference type="Rhea" id="RHEA:64108"/>
        <dbReference type="ChEBI" id="CHEBI:15377"/>
        <dbReference type="ChEBI" id="CHEBI:32395"/>
        <dbReference type="ChEBI" id="CHEBI:57305"/>
        <dbReference type="ChEBI" id="CHEBI:59002"/>
    </reaction>
    <physiologicalReaction direction="left-to-right" evidence="16">
        <dbReference type="Rhea" id="RHEA:64109"/>
    </physiologicalReaction>
    <physiologicalReaction direction="right-to-left" evidence="16">
        <dbReference type="Rhea" id="RHEA:64110"/>
    </physiologicalReaction>
</comment>
<gene>
    <name evidence="27" type="ORF">CLODIP_2_CD10845</name>
</gene>
<comment type="caution">
    <text evidence="27">The sequence shown here is derived from an EMBL/GenBank/DDBJ whole genome shotgun (WGS) entry which is preliminary data.</text>
</comment>
<dbReference type="PANTHER" id="PTHR45962:SF1">
    <property type="entry name" value="N-FATTY-ACYL-AMINO ACID SYNTHASE_HYDROLASE PM20D1"/>
    <property type="match status" value="1"/>
</dbReference>
<keyword evidence="26" id="KW-0812">Transmembrane</keyword>
<evidence type="ECO:0000313" key="27">
    <source>
        <dbReference type="EMBL" id="CAB3383392.1"/>
    </source>
</evidence>
<comment type="catalytic activity">
    <reaction evidence="19">
        <text>N-(9Z-octadecenoyl)-L-glutamine + H2O = L-glutamine + (9Z)-octadecenoate</text>
        <dbReference type="Rhea" id="RHEA:51356"/>
        <dbReference type="ChEBI" id="CHEBI:15377"/>
        <dbReference type="ChEBI" id="CHEBI:30823"/>
        <dbReference type="ChEBI" id="CHEBI:58359"/>
        <dbReference type="ChEBI" id="CHEBI:134033"/>
    </reaction>
    <physiologicalReaction direction="left-to-right" evidence="19">
        <dbReference type="Rhea" id="RHEA:51357"/>
    </physiologicalReaction>
</comment>
<comment type="catalytic activity">
    <reaction evidence="15">
        <text>N-(9Z-octadecenoyl)-L-asparagine + H2O = L-asparagine + (9Z)-octadecenoate</text>
        <dbReference type="Rhea" id="RHEA:64136"/>
        <dbReference type="ChEBI" id="CHEBI:15377"/>
        <dbReference type="ChEBI" id="CHEBI:30823"/>
        <dbReference type="ChEBI" id="CHEBI:58048"/>
        <dbReference type="ChEBI" id="CHEBI:149730"/>
    </reaction>
    <physiologicalReaction direction="left-to-right" evidence="15">
        <dbReference type="Rhea" id="RHEA:64137"/>
    </physiologicalReaction>
</comment>
<comment type="catalytic activity">
    <reaction evidence="22">
        <text>an N-acyl-aromatic L-alpha-amino acid + H2O = an aromatic L-alpha-amino acid + a carboxylate</text>
        <dbReference type="Rhea" id="RHEA:54184"/>
        <dbReference type="ChEBI" id="CHEBI:15377"/>
        <dbReference type="ChEBI" id="CHEBI:29067"/>
        <dbReference type="ChEBI" id="CHEBI:84824"/>
        <dbReference type="ChEBI" id="CHEBI:138093"/>
        <dbReference type="EC" id="3.5.1.114"/>
    </reaction>
    <physiologicalReaction direction="left-to-right" evidence="22">
        <dbReference type="Rhea" id="RHEA:54185"/>
    </physiologicalReaction>
    <physiologicalReaction direction="right-to-left" evidence="22">
        <dbReference type="Rhea" id="RHEA:54186"/>
    </physiologicalReaction>
</comment>
<proteinExistence type="inferred from homology"/>
<comment type="catalytic activity">
    <reaction evidence="20">
        <text>N-(9Z-octadecenoyl)-L-tryptophan + H2O = L-tryptophan + (9Z)-octadecenoate</text>
        <dbReference type="Rhea" id="RHEA:64176"/>
        <dbReference type="ChEBI" id="CHEBI:15377"/>
        <dbReference type="ChEBI" id="CHEBI:30823"/>
        <dbReference type="ChEBI" id="CHEBI:57912"/>
        <dbReference type="ChEBI" id="CHEBI:149733"/>
    </reaction>
    <physiologicalReaction direction="left-to-right" evidence="20">
        <dbReference type="Rhea" id="RHEA:64177"/>
    </physiologicalReaction>
</comment>
<keyword evidence="26" id="KW-1133">Transmembrane helix</keyword>
<evidence type="ECO:0000256" key="8">
    <source>
        <dbReference type="ARBA" id="ARBA00047450"/>
    </source>
</evidence>
<dbReference type="GO" id="GO:0046872">
    <property type="term" value="F:metal ion binding"/>
    <property type="evidence" value="ECO:0007669"/>
    <property type="project" value="UniProtKB-KW"/>
</dbReference>
<evidence type="ECO:0000256" key="16">
    <source>
        <dbReference type="ARBA" id="ARBA00048402"/>
    </source>
</evidence>
<evidence type="ECO:0000256" key="5">
    <source>
        <dbReference type="ARBA" id="ARBA00022801"/>
    </source>
</evidence>
<evidence type="ECO:0000256" key="7">
    <source>
        <dbReference type="ARBA" id="ARBA00046147"/>
    </source>
</evidence>
<evidence type="ECO:0000256" key="6">
    <source>
        <dbReference type="ARBA" id="ARBA00022833"/>
    </source>
</evidence>
<comment type="catalytic activity">
    <reaction evidence="18">
        <text>N-(9Z-octadecenoyl)-L-serine + H2O = L-serine + (9Z)-octadecenoate</text>
        <dbReference type="Rhea" id="RHEA:51352"/>
        <dbReference type="ChEBI" id="CHEBI:15377"/>
        <dbReference type="ChEBI" id="CHEBI:30823"/>
        <dbReference type="ChEBI" id="CHEBI:33384"/>
        <dbReference type="ChEBI" id="CHEBI:134031"/>
    </reaction>
    <physiologicalReaction direction="left-to-right" evidence="18">
        <dbReference type="Rhea" id="RHEA:51353"/>
    </physiologicalReaction>
</comment>
<evidence type="ECO:0000256" key="20">
    <source>
        <dbReference type="ARBA" id="ARBA00048822"/>
    </source>
</evidence>
<dbReference type="SUPFAM" id="SSF55031">
    <property type="entry name" value="Bacterial exopeptidase dimerisation domain"/>
    <property type="match status" value="1"/>
</dbReference>
<evidence type="ECO:0000256" key="4">
    <source>
        <dbReference type="ARBA" id="ARBA00022723"/>
    </source>
</evidence>
<comment type="catalytic activity">
    <reaction evidence="24">
        <text>N-(5Z,8Z,11Z,14Z-eicosatetraenoyl)-L-serine + H2O = (5Z,8Z,11Z,14Z)-eicosatetraenoate + L-serine</text>
        <dbReference type="Rhea" id="RHEA:64116"/>
        <dbReference type="ChEBI" id="CHEBI:15377"/>
        <dbReference type="ChEBI" id="CHEBI:32395"/>
        <dbReference type="ChEBI" id="CHEBI:33384"/>
        <dbReference type="ChEBI" id="CHEBI:149697"/>
    </reaction>
    <physiologicalReaction direction="left-to-right" evidence="24">
        <dbReference type="Rhea" id="RHEA:64117"/>
    </physiologicalReaction>
    <physiologicalReaction direction="right-to-left" evidence="24">
        <dbReference type="Rhea" id="RHEA:64118"/>
    </physiologicalReaction>
</comment>
<dbReference type="PANTHER" id="PTHR45962">
    <property type="entry name" value="N-FATTY-ACYL-AMINO ACID SYNTHASE/HYDROLASE PM20D1"/>
    <property type="match status" value="1"/>
</dbReference>
<keyword evidence="4" id="KW-0479">Metal-binding</keyword>
<comment type="pathway">
    <text evidence="1">Lipid metabolism; fatty acid metabolism.</text>
</comment>
<evidence type="ECO:0000256" key="24">
    <source>
        <dbReference type="ARBA" id="ARBA00049100"/>
    </source>
</evidence>
<evidence type="ECO:0000256" key="2">
    <source>
        <dbReference type="ARBA" id="ARBA00006247"/>
    </source>
</evidence>
<feature type="transmembrane region" description="Helical" evidence="26">
    <location>
        <begin position="16"/>
        <end position="41"/>
    </location>
</feature>
<comment type="catalytic activity">
    <reaction evidence="14">
        <text>N-(9Z-octadecenoyl)-L-methionine + H2O = (9Z)-octadecenoate + L-methionine</text>
        <dbReference type="Rhea" id="RHEA:64144"/>
        <dbReference type="ChEBI" id="CHEBI:15377"/>
        <dbReference type="ChEBI" id="CHEBI:30823"/>
        <dbReference type="ChEBI" id="CHEBI:57844"/>
        <dbReference type="ChEBI" id="CHEBI:149732"/>
    </reaction>
    <physiologicalReaction direction="left-to-right" evidence="14">
        <dbReference type="Rhea" id="RHEA:64145"/>
    </physiologicalReaction>
</comment>
<evidence type="ECO:0000256" key="25">
    <source>
        <dbReference type="ARBA" id="ARBA00049457"/>
    </source>
</evidence>
<dbReference type="OrthoDB" id="3064516at2759"/>
<evidence type="ECO:0000256" key="13">
    <source>
        <dbReference type="ARBA" id="ARBA00047879"/>
    </source>
</evidence>
<comment type="catalytic activity">
    <reaction evidence="11">
        <text>N-(9Z-octadecenoyl)-L-tyrosine + H2O = L-tyrosine + (9Z)-octadecenoate</text>
        <dbReference type="Rhea" id="RHEA:64184"/>
        <dbReference type="ChEBI" id="CHEBI:15377"/>
        <dbReference type="ChEBI" id="CHEBI:30823"/>
        <dbReference type="ChEBI" id="CHEBI:58315"/>
        <dbReference type="ChEBI" id="CHEBI:149734"/>
    </reaction>
    <physiologicalReaction direction="left-to-right" evidence="11">
        <dbReference type="Rhea" id="RHEA:64185"/>
    </physiologicalReaction>
</comment>
<keyword evidence="3" id="KW-0645">Protease</keyword>
<evidence type="ECO:0000256" key="21">
    <source>
        <dbReference type="ARBA" id="ARBA00048827"/>
    </source>
</evidence>
<dbReference type="Pfam" id="PF01546">
    <property type="entry name" value="Peptidase_M20"/>
    <property type="match status" value="1"/>
</dbReference>
<evidence type="ECO:0000256" key="3">
    <source>
        <dbReference type="ARBA" id="ARBA00022670"/>
    </source>
</evidence>
<comment type="catalytic activity">
    <reaction evidence="9">
        <text>N-(4Z,7Z,10Z,13Z,16Z,19Z-docosahexaenoyl)-L-phenylalanine + H2O = (4Z,7Z,10Z,13Z,16Z,19Z)-docosahexaenoate + L-phenylalanine</text>
        <dbReference type="Rhea" id="RHEA:64132"/>
        <dbReference type="ChEBI" id="CHEBI:15377"/>
        <dbReference type="ChEBI" id="CHEBI:58095"/>
        <dbReference type="ChEBI" id="CHEBI:77016"/>
        <dbReference type="ChEBI" id="CHEBI:149701"/>
    </reaction>
    <physiologicalReaction direction="left-to-right" evidence="9">
        <dbReference type="Rhea" id="RHEA:64133"/>
    </physiologicalReaction>
</comment>
<evidence type="ECO:0008006" key="29">
    <source>
        <dbReference type="Google" id="ProtNLM"/>
    </source>
</evidence>
<comment type="catalytic activity">
    <reaction evidence="13">
        <text>N-hexadecanoyl-L-phenylalanine + H2O = hexadecanoate + L-phenylalanine</text>
        <dbReference type="Rhea" id="RHEA:64124"/>
        <dbReference type="ChEBI" id="CHEBI:7896"/>
        <dbReference type="ChEBI" id="CHEBI:15377"/>
        <dbReference type="ChEBI" id="CHEBI:58095"/>
        <dbReference type="ChEBI" id="CHEBI:149699"/>
    </reaction>
    <physiologicalReaction direction="left-to-right" evidence="13">
        <dbReference type="Rhea" id="RHEA:64125"/>
    </physiologicalReaction>
</comment>
<keyword evidence="26" id="KW-0472">Membrane</keyword>
<comment type="catalytic activity">
    <reaction evidence="23">
        <text>L-phenylalanine + (9Z)-octadecenoate = N-(9Z-octadecenoyl)-L-phenylalanine + H2O</text>
        <dbReference type="Rhea" id="RHEA:51300"/>
        <dbReference type="ChEBI" id="CHEBI:15377"/>
        <dbReference type="ChEBI" id="CHEBI:30823"/>
        <dbReference type="ChEBI" id="CHEBI:58095"/>
        <dbReference type="ChEBI" id="CHEBI:134020"/>
    </reaction>
    <physiologicalReaction direction="left-to-right" evidence="23">
        <dbReference type="Rhea" id="RHEA:51301"/>
    </physiologicalReaction>
    <physiologicalReaction direction="right-to-left" evidence="23">
        <dbReference type="Rhea" id="RHEA:51302"/>
    </physiologicalReaction>
</comment>
<dbReference type="InterPro" id="IPR002933">
    <property type="entry name" value="Peptidase_M20"/>
</dbReference>
<evidence type="ECO:0000256" key="15">
    <source>
        <dbReference type="ARBA" id="ARBA00048380"/>
    </source>
</evidence>
<evidence type="ECO:0000256" key="9">
    <source>
        <dbReference type="ARBA" id="ARBA00047567"/>
    </source>
</evidence>
<dbReference type="Proteomes" id="UP000494165">
    <property type="component" value="Unassembled WGS sequence"/>
</dbReference>
<comment type="catalytic activity">
    <reaction evidence="17">
        <text>an N-acyl-L-amino acid + H2O = an L-alpha-amino acid + a carboxylate</text>
        <dbReference type="Rhea" id="RHEA:15565"/>
        <dbReference type="ChEBI" id="CHEBI:15377"/>
        <dbReference type="ChEBI" id="CHEBI:29067"/>
        <dbReference type="ChEBI" id="CHEBI:59869"/>
        <dbReference type="ChEBI" id="CHEBI:59874"/>
        <dbReference type="EC" id="3.5.1.14"/>
    </reaction>
    <physiologicalReaction direction="left-to-right" evidence="17">
        <dbReference type="Rhea" id="RHEA:15566"/>
    </physiologicalReaction>
    <physiologicalReaction direction="right-to-left" evidence="17">
        <dbReference type="Rhea" id="RHEA:15567"/>
    </physiologicalReaction>
</comment>
<dbReference type="GO" id="GO:0006520">
    <property type="term" value="P:amino acid metabolic process"/>
    <property type="evidence" value="ECO:0007669"/>
    <property type="project" value="TreeGrafter"/>
</dbReference>
<evidence type="ECO:0000256" key="10">
    <source>
        <dbReference type="ARBA" id="ARBA00047723"/>
    </source>
</evidence>
<reference evidence="27 28" key="1">
    <citation type="submission" date="2020-04" db="EMBL/GenBank/DDBJ databases">
        <authorList>
            <person name="Alioto T."/>
            <person name="Alioto T."/>
            <person name="Gomez Garrido J."/>
        </authorList>
    </citation>
    <scope>NUCLEOTIDE SEQUENCE [LARGE SCALE GENOMIC DNA]</scope>
</reference>
<dbReference type="GO" id="GO:0004046">
    <property type="term" value="F:aminoacylase activity"/>
    <property type="evidence" value="ECO:0007669"/>
    <property type="project" value="UniProtKB-EC"/>
</dbReference>
<comment type="catalytic activity">
    <reaction evidence="12">
        <text>(5Z,8Z,11Z,14Z)-eicosatetraenoate + L-phenylalanine = N-(5Z,8Z,11Z,14Z-eicosatetraenoyl)-L-phenylalanine + H2O</text>
        <dbReference type="Rhea" id="RHEA:51312"/>
        <dbReference type="ChEBI" id="CHEBI:15377"/>
        <dbReference type="ChEBI" id="CHEBI:32395"/>
        <dbReference type="ChEBI" id="CHEBI:58095"/>
        <dbReference type="ChEBI" id="CHEBI:134022"/>
    </reaction>
    <physiologicalReaction direction="left-to-right" evidence="12">
        <dbReference type="Rhea" id="RHEA:51313"/>
    </physiologicalReaction>
    <physiologicalReaction direction="right-to-left" evidence="12">
        <dbReference type="Rhea" id="RHEA:51314"/>
    </physiologicalReaction>
</comment>
<name>A0A8S1DS94_9INSE</name>
<comment type="catalytic activity">
    <reaction evidence="10">
        <text>N-octadecanoyl-L-phenylalanine + H2O = octadecanoate + L-phenylalanine</text>
        <dbReference type="Rhea" id="RHEA:64128"/>
        <dbReference type="ChEBI" id="CHEBI:15377"/>
        <dbReference type="ChEBI" id="CHEBI:25629"/>
        <dbReference type="ChEBI" id="CHEBI:58095"/>
        <dbReference type="ChEBI" id="CHEBI:149700"/>
    </reaction>
    <physiologicalReaction direction="left-to-right" evidence="10">
        <dbReference type="Rhea" id="RHEA:64129"/>
    </physiologicalReaction>
</comment>
<protein>
    <recommendedName>
        <fullName evidence="29">Peptidase M20 dimerisation domain-containing protein</fullName>
    </recommendedName>
</protein>
<evidence type="ECO:0000256" key="23">
    <source>
        <dbReference type="ARBA" id="ARBA00048879"/>
    </source>
</evidence>
<dbReference type="EMBL" id="CADEPI010000307">
    <property type="protein sequence ID" value="CAB3383392.1"/>
    <property type="molecule type" value="Genomic_DNA"/>
</dbReference>
<sequence length="493" mass="54593">MSDGIKMNGRTRSKRFWIILVSVIIGVPVFVILVLLMVILIKAAVISTPQCNIGILNNANTAGVADDNILARAERLAGALRIETVSYDANNQNKSEFVVLRNYLETSFPLIHASDFVERHIVNDYSLLYKVSGSEPGKLPYLLTSHMDVVPAPPANWKYPPFGGNIVDGEIWGRGAIDDKGGVMAIMEALEYWLSQGARPKRTFYIGFGHDEEIGGHRGAFHIAIKLKSLGVNKLDFVMDEGLFITDKILPGVSKRAALIGVSEKGYLDLKLEVTGKLQHASYPPNESPIGILGRAVGKIEQRKQPVYFGTGPEADTFHYVASSTDYGIRIFYANMWIFGSLMASFMVKDPLQSTVVRTSTGLTMFNSGIKDNIIPEVATALVNHRVHPGQTIEQVIQEDRISISDGKVKISVESRIDPHPVSPFGPDALVFQTISTSVYQTYDNIVVAPCKAFLKMKYRPLEFKFQAYSLPRRTRFTTWNSATKCTASSRQK</sequence>
<evidence type="ECO:0000256" key="14">
    <source>
        <dbReference type="ARBA" id="ARBA00048145"/>
    </source>
</evidence>
<comment type="similarity">
    <text evidence="2">Belongs to the peptidase M20A family.</text>
</comment>
<comment type="function">
    <text evidence="7">Secreted enzyme that regulates the endogenous N-fatty acyl amino acid (NAAs) tissue and circulating levels by functioning as a bidirectional NAA synthase/hydrolase. It condenses free fatty acids and free amino acids to generate NAAs and bidirectionally catalyzes the reverse hydrolysis reaction. Some of these NAAs stimulate oxidative metabolism via mitochondrial uncoupling, increasing energy expenditure in a UPC1-independent manner. Thereby, this secreted protein may indirectly regulate whole body energy expenditure. PM20D1 circulates in tight association with both low- and high-density (LDL and HDL,respectively) lipoprotein particles.</text>
</comment>
<organism evidence="27 28">
    <name type="scientific">Cloeon dipterum</name>
    <dbReference type="NCBI Taxonomy" id="197152"/>
    <lineage>
        <taxon>Eukaryota</taxon>
        <taxon>Metazoa</taxon>
        <taxon>Ecdysozoa</taxon>
        <taxon>Arthropoda</taxon>
        <taxon>Hexapoda</taxon>
        <taxon>Insecta</taxon>
        <taxon>Pterygota</taxon>
        <taxon>Palaeoptera</taxon>
        <taxon>Ephemeroptera</taxon>
        <taxon>Pisciforma</taxon>
        <taxon>Baetidae</taxon>
        <taxon>Cloeon</taxon>
    </lineage>
</organism>
<dbReference type="InterPro" id="IPR047177">
    <property type="entry name" value="Pept_M20A"/>
</dbReference>
<evidence type="ECO:0000256" key="19">
    <source>
        <dbReference type="ARBA" id="ARBA00048729"/>
    </source>
</evidence>
<comment type="catalytic activity">
    <reaction evidence="25">
        <text>N-(9Z-octadecenoyl)-L-lysine + H2O = L-lysine + (9Z)-octadecenoate</text>
        <dbReference type="Rhea" id="RHEA:64192"/>
        <dbReference type="ChEBI" id="CHEBI:15377"/>
        <dbReference type="ChEBI" id="CHEBI:30823"/>
        <dbReference type="ChEBI" id="CHEBI:32551"/>
        <dbReference type="ChEBI" id="CHEBI:149731"/>
    </reaction>
    <physiologicalReaction direction="left-to-right" evidence="25">
        <dbReference type="Rhea" id="RHEA:64193"/>
    </physiologicalReaction>
</comment>
<keyword evidence="5" id="KW-0378">Hydrolase</keyword>